<dbReference type="PANTHER" id="PTHR42834">
    <property type="entry name" value="ENDONUCLEASE/EXONUCLEASE/PHOSPHATASE FAMILY PROTEIN (AFU_ORTHOLOGUE AFUA_3G09210)"/>
    <property type="match status" value="1"/>
</dbReference>
<evidence type="ECO:0000313" key="4">
    <source>
        <dbReference type="Proteomes" id="UP000252004"/>
    </source>
</evidence>
<dbReference type="GO" id="GO:0004519">
    <property type="term" value="F:endonuclease activity"/>
    <property type="evidence" value="ECO:0007669"/>
    <property type="project" value="UniProtKB-KW"/>
</dbReference>
<keyword evidence="3" id="KW-0269">Exonuclease</keyword>
<keyword evidence="3" id="KW-0540">Nuclease</keyword>
<evidence type="ECO:0000259" key="2">
    <source>
        <dbReference type="Pfam" id="PF19580"/>
    </source>
</evidence>
<dbReference type="OrthoDB" id="1016457at2"/>
<keyword evidence="3" id="KW-0378">Hydrolase</keyword>
<reference evidence="3 4" key="1">
    <citation type="submission" date="2018-01" db="EMBL/GenBank/DDBJ databases">
        <title>Draft genome Sequence of streptomyces globosus LZH-48.</title>
        <authorList>
            <person name="Ran K."/>
            <person name="Li Z."/>
            <person name="Wei S."/>
            <person name="Dong R."/>
        </authorList>
    </citation>
    <scope>NUCLEOTIDE SEQUENCE [LARGE SCALE GENOMIC DNA]</scope>
    <source>
        <strain evidence="3 4">LZH-48</strain>
    </source>
</reference>
<feature type="signal peptide" evidence="1">
    <location>
        <begin position="1"/>
        <end position="30"/>
    </location>
</feature>
<sequence length="614" mass="64564">MRSSHSRSAAVAAVVASALATGLLAGTADAAEGTASAEAVRIHDIQGTTRISPLNGKQVADVAGIVTGVRAYGSRGFWMQDPDADDDDATSEGVFVFTGSAPTVAVGDAVKVSGLVGEYVPGGTNSGNQSITQISKPTVTVVSSGNALPEAVAVNEYTVPAAYAPAGDPAAGGSINGLTLEPSRYALDHYEALEGMNVSIRNSRVVGASSAQYGELWVTVKGWENNNRRGGTVYGSYESQNTGRLKVQQLAPLAQQPFPVANVGDKLTGTTEGPMDYNQFGGYTLVARTLGTVAKGTLAPEKTKPQAQGELAVATYNVENLDPGDPQEKFDALAKAVVENLASPDILALEEIQDDNGAKNDGTVSAEQTLAKFTAAIAAAGGPSYQWRTVNPENNKDGGQPGGNIRQVFLFNPDRVSFTDRAAGDAATATGVTKVKGRAALTHSPGRIDPANPAWQDSRKPLAGEFVFRGRTVFVIANHFGSKGGDEGLTSHHQPPVRSSEAQRLQQAQSVNAFVKQLLAADKNARVLALGDINDFEFSETTKALEDGGALYAAVKSLPKRERYSYVFQGNAQVLDQILVSPAIKSYTYDSVHINAEFAVQNSDHDPQVLRFRP</sequence>
<keyword evidence="1" id="KW-0732">Signal</keyword>
<dbReference type="Proteomes" id="UP000252004">
    <property type="component" value="Chromosome"/>
</dbReference>
<feature type="domain" description="Endonuclease/exonuclease/phosphatase" evidence="2">
    <location>
        <begin position="468"/>
        <end position="586"/>
    </location>
</feature>
<dbReference type="InterPro" id="IPR005135">
    <property type="entry name" value="Endo/exonuclease/phosphatase"/>
</dbReference>
<protein>
    <submittedName>
        <fullName evidence="3">Endonuclease/exonuclease/phosphatase</fullName>
    </submittedName>
</protein>
<dbReference type="CDD" id="cd04486">
    <property type="entry name" value="YhcR_OBF_like"/>
    <property type="match status" value="1"/>
</dbReference>
<feature type="chain" id="PRO_5017021436" evidence="1">
    <location>
        <begin position="31"/>
        <end position="614"/>
    </location>
</feature>
<keyword evidence="3" id="KW-0255">Endonuclease</keyword>
<dbReference type="GO" id="GO:0004527">
    <property type="term" value="F:exonuclease activity"/>
    <property type="evidence" value="ECO:0007669"/>
    <property type="project" value="UniProtKB-KW"/>
</dbReference>
<gene>
    <name evidence="3" type="ORF">C0216_22635</name>
</gene>
<dbReference type="KEGG" id="sgz:C0216_22635"/>
<keyword evidence="4" id="KW-1185">Reference proteome</keyword>
<dbReference type="EMBL" id="CP030862">
    <property type="protein sequence ID" value="AXE25878.1"/>
    <property type="molecule type" value="Genomic_DNA"/>
</dbReference>
<dbReference type="RefSeq" id="WP_114057056.1">
    <property type="nucleotide sequence ID" value="NZ_CP030862.1"/>
</dbReference>
<dbReference type="SUPFAM" id="SSF56219">
    <property type="entry name" value="DNase I-like"/>
    <property type="match status" value="1"/>
</dbReference>
<proteinExistence type="predicted"/>
<accession>A0A344U4Q7</accession>
<evidence type="ECO:0000313" key="3">
    <source>
        <dbReference type="EMBL" id="AXE25878.1"/>
    </source>
</evidence>
<dbReference type="PANTHER" id="PTHR42834:SF1">
    <property type="entry name" value="ENDONUCLEASE_EXONUCLEASE_PHOSPHATASE FAMILY PROTEIN (AFU_ORTHOLOGUE AFUA_3G09210)"/>
    <property type="match status" value="1"/>
</dbReference>
<evidence type="ECO:0000256" key="1">
    <source>
        <dbReference type="SAM" id="SignalP"/>
    </source>
</evidence>
<name>A0A344U4Q7_9ACTN</name>
<dbReference type="Gene3D" id="3.60.10.10">
    <property type="entry name" value="Endonuclease/exonuclease/phosphatase"/>
    <property type="match status" value="1"/>
</dbReference>
<dbReference type="InterPro" id="IPR036691">
    <property type="entry name" value="Endo/exonu/phosph_ase_sf"/>
</dbReference>
<organism evidence="3 4">
    <name type="scientific">Streptomyces globosus</name>
    <dbReference type="NCBI Taxonomy" id="68209"/>
    <lineage>
        <taxon>Bacteria</taxon>
        <taxon>Bacillati</taxon>
        <taxon>Actinomycetota</taxon>
        <taxon>Actinomycetes</taxon>
        <taxon>Kitasatosporales</taxon>
        <taxon>Streptomycetaceae</taxon>
        <taxon>Streptomyces</taxon>
    </lineage>
</organism>
<dbReference type="Pfam" id="PF19580">
    <property type="entry name" value="Exo_endo_phos_3"/>
    <property type="match status" value="1"/>
</dbReference>
<dbReference type="AlphaFoldDB" id="A0A344U4Q7"/>